<name>A0A8C4MYR3_EQUAS</name>
<feature type="transmembrane region" description="Helical" evidence="8">
    <location>
        <begin position="15"/>
        <end position="39"/>
    </location>
</feature>
<sequence>MSEPQPDLEPPQHGLYMLFLLVLVFFLMGLVGFMICHVLKKKGYRCRTSRGSEPDDAQLQPPEDDDMNEDTVERIVRCIIQNEGACRLPPPIITQCTWALQPLASIAAATGGLHLSVRDAPRKERAAPGLGKPPCSLWAGGDRVPQGKGG</sequence>
<dbReference type="InterPro" id="IPR022248">
    <property type="entry name" value="TNF_rcpt_RELT"/>
</dbReference>
<dbReference type="PANTHER" id="PTHR31481">
    <property type="entry name" value="RELT-LIKE PROTEIN 2 RELL2"/>
    <property type="match status" value="1"/>
</dbReference>
<comment type="subcellular location">
    <subcellularLocation>
        <location evidence="1">Cell membrane</location>
        <topology evidence="1">Single-pass membrane protein</topology>
    </subcellularLocation>
</comment>
<dbReference type="GO" id="GO:0005886">
    <property type="term" value="C:plasma membrane"/>
    <property type="evidence" value="ECO:0007669"/>
    <property type="project" value="UniProtKB-SubCell"/>
</dbReference>
<feature type="region of interest" description="Disordered" evidence="7">
    <location>
        <begin position="124"/>
        <end position="150"/>
    </location>
</feature>
<evidence type="ECO:0000313" key="9">
    <source>
        <dbReference type="Ensembl" id="ENSEASP00005029875.1"/>
    </source>
</evidence>
<dbReference type="InterPro" id="IPR042313">
    <property type="entry name" value="RELL2"/>
</dbReference>
<evidence type="ECO:0000256" key="6">
    <source>
        <dbReference type="ARBA" id="ARBA00023136"/>
    </source>
</evidence>
<comment type="similarity">
    <text evidence="2">Belongs to the RELT family.</text>
</comment>
<organism evidence="9">
    <name type="scientific">Equus asinus asinus</name>
    <dbReference type="NCBI Taxonomy" id="83772"/>
    <lineage>
        <taxon>Eukaryota</taxon>
        <taxon>Metazoa</taxon>
        <taxon>Chordata</taxon>
        <taxon>Craniata</taxon>
        <taxon>Vertebrata</taxon>
        <taxon>Euteleostomi</taxon>
        <taxon>Mammalia</taxon>
        <taxon>Eutheria</taxon>
        <taxon>Laurasiatheria</taxon>
        <taxon>Perissodactyla</taxon>
        <taxon>Equidae</taxon>
        <taxon>Equus</taxon>
    </lineage>
</organism>
<protein>
    <recommendedName>
        <fullName evidence="10">RELT like 2</fullName>
    </recommendedName>
</protein>
<accession>A0A8C4MYR3</accession>
<keyword evidence="3" id="KW-1003">Cell membrane</keyword>
<evidence type="ECO:0000256" key="1">
    <source>
        <dbReference type="ARBA" id="ARBA00004162"/>
    </source>
</evidence>
<keyword evidence="6 8" id="KW-0472">Membrane</keyword>
<proteinExistence type="inferred from homology"/>
<feature type="region of interest" description="Disordered" evidence="7">
    <location>
        <begin position="46"/>
        <end position="67"/>
    </location>
</feature>
<keyword evidence="5 8" id="KW-1133">Transmembrane helix</keyword>
<evidence type="ECO:0000256" key="7">
    <source>
        <dbReference type="SAM" id="MobiDB-lite"/>
    </source>
</evidence>
<evidence type="ECO:0008006" key="10">
    <source>
        <dbReference type="Google" id="ProtNLM"/>
    </source>
</evidence>
<dbReference type="PANTHER" id="PTHR31481:SF0">
    <property type="entry name" value="RELT-LIKE PROTEIN 2"/>
    <property type="match status" value="1"/>
</dbReference>
<reference evidence="9" key="1">
    <citation type="submission" date="2023-03" db="UniProtKB">
        <authorList>
            <consortium name="Ensembl"/>
        </authorList>
    </citation>
    <scope>IDENTIFICATION</scope>
</reference>
<evidence type="ECO:0000256" key="5">
    <source>
        <dbReference type="ARBA" id="ARBA00022989"/>
    </source>
</evidence>
<evidence type="ECO:0000256" key="4">
    <source>
        <dbReference type="ARBA" id="ARBA00022692"/>
    </source>
</evidence>
<keyword evidence="4 8" id="KW-0812">Transmembrane</keyword>
<evidence type="ECO:0000256" key="2">
    <source>
        <dbReference type="ARBA" id="ARBA00008688"/>
    </source>
</evidence>
<dbReference type="GO" id="GO:1900745">
    <property type="term" value="P:positive regulation of p38MAPK cascade"/>
    <property type="evidence" value="ECO:0007669"/>
    <property type="project" value="InterPro"/>
</dbReference>
<evidence type="ECO:0000256" key="8">
    <source>
        <dbReference type="SAM" id="Phobius"/>
    </source>
</evidence>
<dbReference type="Ensembl" id="ENSEAST00005032468.1">
    <property type="protein sequence ID" value="ENSEASP00005029875.1"/>
    <property type="gene ID" value="ENSEASG00005020315.1"/>
</dbReference>
<evidence type="ECO:0000256" key="3">
    <source>
        <dbReference type="ARBA" id="ARBA00022475"/>
    </source>
</evidence>
<dbReference type="AlphaFoldDB" id="A0A8C4MYR3"/>
<dbReference type="Pfam" id="PF12606">
    <property type="entry name" value="RELT"/>
    <property type="match status" value="1"/>
</dbReference>
<dbReference type="GO" id="GO:0010811">
    <property type="term" value="P:positive regulation of cell-substrate adhesion"/>
    <property type="evidence" value="ECO:0007669"/>
    <property type="project" value="TreeGrafter"/>
</dbReference>